<comment type="function">
    <text evidence="6">Catalyzes the reversible cleavage of pseudouridine 5'-phosphate (PsiMP) to ribose 5-phosphate and uracil. Functions biologically in the cleavage direction, as part of a pseudouridine degradation pathway.</text>
</comment>
<proteinExistence type="inferred from homology"/>
<reference evidence="7 8" key="1">
    <citation type="submission" date="2019-04" db="EMBL/GenBank/DDBJ databases">
        <title>Isachenkonia alkalipeptolytica gen. nov. sp. nov. a new anaerobic, alkiliphilic organothrophic bacterium capable to reduce synthesized ferrihydrite isolated from a soda lake.</title>
        <authorList>
            <person name="Toshchakov S.V."/>
            <person name="Zavarzina D.G."/>
            <person name="Zhilina T.N."/>
            <person name="Kostrikina N.A."/>
            <person name="Kublanov I.V."/>
        </authorList>
    </citation>
    <scope>NUCLEOTIDE SEQUENCE [LARGE SCALE GENOMIC DNA]</scope>
    <source>
        <strain evidence="7 8">Z-1701</strain>
    </source>
</reference>
<comment type="cofactor">
    <cofactor evidence="6">
        <name>Mn(2+)</name>
        <dbReference type="ChEBI" id="CHEBI:29035"/>
    </cofactor>
    <text evidence="6">Binds 1 Mn(2+) ion per subunit.</text>
</comment>
<dbReference type="Gene3D" id="3.40.1790.10">
    <property type="entry name" value="Indigoidine synthase domain"/>
    <property type="match status" value="1"/>
</dbReference>
<dbReference type="AlphaFoldDB" id="A0AA43XLC2"/>
<name>A0AA43XLC2_9CLOT</name>
<gene>
    <name evidence="6" type="primary">psuG</name>
    <name evidence="7" type="ORF">ISALK_07570</name>
</gene>
<evidence type="ECO:0000256" key="5">
    <source>
        <dbReference type="ARBA" id="ARBA00023295"/>
    </source>
</evidence>
<dbReference type="PANTHER" id="PTHR42909:SF1">
    <property type="entry name" value="CARBOHYDRATE KINASE PFKB DOMAIN-CONTAINING PROTEIN"/>
    <property type="match status" value="1"/>
</dbReference>
<feature type="binding site" evidence="6">
    <location>
        <begin position="142"/>
        <end position="144"/>
    </location>
    <ligand>
        <name>substrate</name>
    </ligand>
</feature>
<keyword evidence="5 6" id="KW-0326">Glycosidase</keyword>
<keyword evidence="1 6" id="KW-0479">Metal-binding</keyword>
<dbReference type="EMBL" id="SUMG01000007">
    <property type="protein sequence ID" value="NBG88359.1"/>
    <property type="molecule type" value="Genomic_DNA"/>
</dbReference>
<comment type="catalytic activity">
    <reaction evidence="6">
        <text>D-ribose 5-phosphate + uracil = psi-UMP + H2O</text>
        <dbReference type="Rhea" id="RHEA:18337"/>
        <dbReference type="ChEBI" id="CHEBI:15377"/>
        <dbReference type="ChEBI" id="CHEBI:17568"/>
        <dbReference type="ChEBI" id="CHEBI:58380"/>
        <dbReference type="ChEBI" id="CHEBI:78346"/>
        <dbReference type="EC" id="4.2.1.70"/>
    </reaction>
</comment>
<dbReference type="GO" id="GO:0005737">
    <property type="term" value="C:cytoplasm"/>
    <property type="evidence" value="ECO:0007669"/>
    <property type="project" value="TreeGrafter"/>
</dbReference>
<feature type="binding site" evidence="6">
    <location>
        <position position="140"/>
    </location>
    <ligand>
        <name>Mn(2+)</name>
        <dbReference type="ChEBI" id="CHEBI:29035"/>
    </ligand>
</feature>
<dbReference type="HAMAP" id="MF_01876">
    <property type="entry name" value="PsiMP_glycosidase"/>
    <property type="match status" value="1"/>
</dbReference>
<dbReference type="RefSeq" id="WP_160720838.1">
    <property type="nucleotide sequence ID" value="NZ_SUMG01000007.1"/>
</dbReference>
<evidence type="ECO:0000256" key="6">
    <source>
        <dbReference type="HAMAP-Rule" id="MF_01876"/>
    </source>
</evidence>
<feature type="active site" description="Proton donor" evidence="6">
    <location>
        <position position="27"/>
    </location>
</feature>
<dbReference type="GO" id="GO:0046872">
    <property type="term" value="F:metal ion binding"/>
    <property type="evidence" value="ECO:0007669"/>
    <property type="project" value="UniProtKB-KW"/>
</dbReference>
<keyword evidence="3 6" id="KW-0464">Manganese</keyword>
<organism evidence="7 8">
    <name type="scientific">Isachenkonia alkalipeptolytica</name>
    <dbReference type="NCBI Taxonomy" id="2565777"/>
    <lineage>
        <taxon>Bacteria</taxon>
        <taxon>Bacillati</taxon>
        <taxon>Bacillota</taxon>
        <taxon>Clostridia</taxon>
        <taxon>Eubacteriales</taxon>
        <taxon>Clostridiaceae</taxon>
        <taxon>Isachenkonia</taxon>
    </lineage>
</organism>
<dbReference type="GO" id="GO:0046113">
    <property type="term" value="P:nucleobase catabolic process"/>
    <property type="evidence" value="ECO:0007669"/>
    <property type="project" value="UniProtKB-UniRule"/>
</dbReference>
<accession>A0AA43XLC2</accession>
<evidence type="ECO:0000256" key="3">
    <source>
        <dbReference type="ARBA" id="ARBA00023211"/>
    </source>
</evidence>
<dbReference type="InterPro" id="IPR022830">
    <property type="entry name" value="Indigdn_synthA-like"/>
</dbReference>
<protein>
    <recommendedName>
        <fullName evidence="6">Pseudouridine-5'-phosphate glycosidase</fullName>
        <shortName evidence="6">PsiMP glycosidase</shortName>
        <ecNumber evidence="6">4.2.1.70</ecNumber>
    </recommendedName>
</protein>
<dbReference type="GO" id="GO:0004730">
    <property type="term" value="F:pseudouridylate synthase activity"/>
    <property type="evidence" value="ECO:0007669"/>
    <property type="project" value="UniProtKB-UniRule"/>
</dbReference>
<feature type="binding site" evidence="6">
    <location>
        <position position="88"/>
    </location>
    <ligand>
        <name>substrate</name>
    </ligand>
</feature>
<keyword evidence="2 6" id="KW-0378">Hydrolase</keyword>
<comment type="similarity">
    <text evidence="6">Belongs to the pseudouridine-5'-phosphate glycosidase family.</text>
</comment>
<dbReference type="Pfam" id="PF04227">
    <property type="entry name" value="Indigoidine_A"/>
    <property type="match status" value="1"/>
</dbReference>
<comment type="caution">
    <text evidence="7">The sequence shown here is derived from an EMBL/GenBank/DDBJ whole genome shotgun (WGS) entry which is preliminary data.</text>
</comment>
<evidence type="ECO:0000313" key="8">
    <source>
        <dbReference type="Proteomes" id="UP000449710"/>
    </source>
</evidence>
<keyword evidence="4 6" id="KW-0456">Lyase</keyword>
<keyword evidence="8" id="KW-1185">Reference proteome</keyword>
<dbReference type="Proteomes" id="UP000449710">
    <property type="component" value="Unassembled WGS sequence"/>
</dbReference>
<evidence type="ECO:0000256" key="1">
    <source>
        <dbReference type="ARBA" id="ARBA00022723"/>
    </source>
</evidence>
<dbReference type="PANTHER" id="PTHR42909">
    <property type="entry name" value="ZGC:136858"/>
    <property type="match status" value="1"/>
</dbReference>
<dbReference type="GO" id="GO:0016798">
    <property type="term" value="F:hydrolase activity, acting on glycosyl bonds"/>
    <property type="evidence" value="ECO:0007669"/>
    <property type="project" value="UniProtKB-KW"/>
</dbReference>
<dbReference type="EC" id="4.2.1.70" evidence="6"/>
<feature type="active site" description="Nucleophile" evidence="6">
    <location>
        <position position="161"/>
    </location>
</feature>
<dbReference type="InterPro" id="IPR007342">
    <property type="entry name" value="PsuG"/>
</dbReference>
<feature type="binding site" evidence="6">
    <location>
        <position position="108"/>
    </location>
    <ligand>
        <name>substrate</name>
    </ligand>
</feature>
<comment type="subunit">
    <text evidence="6">Homotrimer.</text>
</comment>
<sequence length="308" mass="33340">MRIDRYLEYAKDVKNALLDGKPVVALESTILSHNLPYPENIEIVKKVGGIIESQGAVPATIAIIKGRIKIGLTKEELEFLGESREIKKASRRDIPMILAREEHGATTVAATMVLADLAKIKVFVTGAIGGVHCGAETTFDVSADLEELSRTNVAVVCAGVKPTQDIGRTLEVLESKGVPVIGYGTSEFPAFYTAKSGYGVNTFVEDEKELALAIKFKWALGLKGGVVAANPIPIEDALDQDLIDRSVEEGFMEGKKENIQGKAWTAYLHNRIKSNVGDAWIKSNGALLYNNAKVGAALAKELNDILYR</sequence>
<evidence type="ECO:0000313" key="7">
    <source>
        <dbReference type="EMBL" id="NBG88359.1"/>
    </source>
</evidence>
<evidence type="ECO:0000256" key="2">
    <source>
        <dbReference type="ARBA" id="ARBA00022801"/>
    </source>
</evidence>
<evidence type="ECO:0000256" key="4">
    <source>
        <dbReference type="ARBA" id="ARBA00023239"/>
    </source>
</evidence>
<dbReference type="SUPFAM" id="SSF110581">
    <property type="entry name" value="Indigoidine synthase A-like"/>
    <property type="match status" value="1"/>
</dbReference>